<organism evidence="1 2">
    <name type="scientific">Cochliobolus sativus (strain ND90Pr / ATCC 201652)</name>
    <name type="common">Common root rot and spot blotch fungus</name>
    <name type="synonym">Bipolaris sorokiniana</name>
    <dbReference type="NCBI Taxonomy" id="665912"/>
    <lineage>
        <taxon>Eukaryota</taxon>
        <taxon>Fungi</taxon>
        <taxon>Dikarya</taxon>
        <taxon>Ascomycota</taxon>
        <taxon>Pezizomycotina</taxon>
        <taxon>Dothideomycetes</taxon>
        <taxon>Pleosporomycetidae</taxon>
        <taxon>Pleosporales</taxon>
        <taxon>Pleosporineae</taxon>
        <taxon>Pleosporaceae</taxon>
        <taxon>Bipolaris</taxon>
    </lineage>
</organism>
<reference evidence="1 2" key="1">
    <citation type="journal article" date="2012" name="PLoS Pathog.">
        <title>Diverse lifestyles and strategies of plant pathogenesis encoded in the genomes of eighteen Dothideomycetes fungi.</title>
        <authorList>
            <person name="Ohm R.A."/>
            <person name="Feau N."/>
            <person name="Henrissat B."/>
            <person name="Schoch C.L."/>
            <person name="Horwitz B.A."/>
            <person name="Barry K.W."/>
            <person name="Condon B.J."/>
            <person name="Copeland A.C."/>
            <person name="Dhillon B."/>
            <person name="Glaser F."/>
            <person name="Hesse C.N."/>
            <person name="Kosti I."/>
            <person name="LaButti K."/>
            <person name="Lindquist E.A."/>
            <person name="Lucas S."/>
            <person name="Salamov A.A."/>
            <person name="Bradshaw R.E."/>
            <person name="Ciuffetti L."/>
            <person name="Hamelin R.C."/>
            <person name="Kema G.H.J."/>
            <person name="Lawrence C."/>
            <person name="Scott J.A."/>
            <person name="Spatafora J.W."/>
            <person name="Turgeon B.G."/>
            <person name="de Wit P.J.G.M."/>
            <person name="Zhong S."/>
            <person name="Goodwin S.B."/>
            <person name="Grigoriev I.V."/>
        </authorList>
    </citation>
    <scope>NUCLEOTIDE SEQUENCE [LARGE SCALE GENOMIC DNA]</scope>
    <source>
        <strain evidence="2">ND90Pr / ATCC 201652</strain>
    </source>
</reference>
<sequence length="146" mass="15963">MRRLACRHDVGLYIIWPTNCPKEPNTGCLIHGILGRRNAPTPNLSPRMVAGLRGVGQARPGNMGQSGIVGDGLADCTQVGAYEAYSDDFGKESWVELLDTHGLVLASIWTWTGAGSFFTIDCHFDVVILSRSLKRVWSDDDGFPSR</sequence>
<dbReference type="EMBL" id="KB445644">
    <property type="protein sequence ID" value="EMD63901.1"/>
    <property type="molecule type" value="Genomic_DNA"/>
</dbReference>
<dbReference type="RefSeq" id="XP_007700882.1">
    <property type="nucleotide sequence ID" value="XM_007702692.1"/>
</dbReference>
<evidence type="ECO:0000313" key="2">
    <source>
        <dbReference type="Proteomes" id="UP000016934"/>
    </source>
</evidence>
<name>M2T3S5_COCSN</name>
<dbReference type="HOGENOM" id="CLU_1777280_0_0_1"/>
<dbReference type="AlphaFoldDB" id="M2T3S5"/>
<dbReference type="KEGG" id="bsc:COCSADRAFT_332754"/>
<keyword evidence="2" id="KW-1185">Reference proteome</keyword>
<accession>M2T3S5</accession>
<evidence type="ECO:0000313" key="1">
    <source>
        <dbReference type="EMBL" id="EMD63901.1"/>
    </source>
</evidence>
<gene>
    <name evidence="1" type="ORF">COCSADRAFT_332754</name>
</gene>
<dbReference type="Proteomes" id="UP000016934">
    <property type="component" value="Unassembled WGS sequence"/>
</dbReference>
<reference evidence="2" key="2">
    <citation type="journal article" date="2013" name="PLoS Genet.">
        <title>Comparative genome structure, secondary metabolite, and effector coding capacity across Cochliobolus pathogens.</title>
        <authorList>
            <person name="Condon B.J."/>
            <person name="Leng Y."/>
            <person name="Wu D."/>
            <person name="Bushley K.E."/>
            <person name="Ohm R.A."/>
            <person name="Otillar R."/>
            <person name="Martin J."/>
            <person name="Schackwitz W."/>
            <person name="Grimwood J."/>
            <person name="MohdZainudin N."/>
            <person name="Xue C."/>
            <person name="Wang R."/>
            <person name="Manning V.A."/>
            <person name="Dhillon B."/>
            <person name="Tu Z.J."/>
            <person name="Steffenson B.J."/>
            <person name="Salamov A."/>
            <person name="Sun H."/>
            <person name="Lowry S."/>
            <person name="LaButti K."/>
            <person name="Han J."/>
            <person name="Copeland A."/>
            <person name="Lindquist E."/>
            <person name="Barry K."/>
            <person name="Schmutz J."/>
            <person name="Baker S.E."/>
            <person name="Ciuffetti L.M."/>
            <person name="Grigoriev I.V."/>
            <person name="Zhong S."/>
            <person name="Turgeon B.G."/>
        </authorList>
    </citation>
    <scope>NUCLEOTIDE SEQUENCE [LARGE SCALE GENOMIC DNA]</scope>
    <source>
        <strain evidence="2">ND90Pr / ATCC 201652</strain>
    </source>
</reference>
<dbReference type="OMA" id="FFTIDCH"/>
<dbReference type="OrthoDB" id="10330750at2759"/>
<proteinExistence type="predicted"/>
<protein>
    <submittedName>
        <fullName evidence="1">Uncharacterized protein</fullName>
    </submittedName>
</protein>
<dbReference type="GeneID" id="19137115"/>